<dbReference type="Gene3D" id="3.40.190.10">
    <property type="entry name" value="Periplasmic binding protein-like II"/>
    <property type="match status" value="1"/>
</dbReference>
<feature type="non-terminal residue" evidence="1">
    <location>
        <position position="1"/>
    </location>
</feature>
<dbReference type="Proteomes" id="UP000003465">
    <property type="component" value="Unassembled WGS sequence"/>
</dbReference>
<reference evidence="1 2" key="1">
    <citation type="journal article" date="2011" name="PLoS Pathog.">
        <title>Dynamic evolution of pathogenicity revealed by sequencing and comparative genomics of 19 Pseudomonas syringae isolates.</title>
        <authorList>
            <person name="Baltrus D.A."/>
            <person name="Nishimura M.T."/>
            <person name="Romanchuk A."/>
            <person name="Chang J.H."/>
            <person name="Mukhtar M.S."/>
            <person name="Cherkis K."/>
            <person name="Roach J."/>
            <person name="Grant S.R."/>
            <person name="Jones C.D."/>
            <person name="Dangl J.L."/>
        </authorList>
    </citation>
    <scope>NUCLEOTIDE SEQUENCE [LARGE SCALE GENOMIC DNA]</scope>
    <source>
        <strain evidence="1 2">301020</strain>
    </source>
</reference>
<accession>A0A656GLE1</accession>
<organism evidence="1 2">
    <name type="scientific">Pseudomonas amygdali pv. mori str. 301020</name>
    <dbReference type="NCBI Taxonomy" id="629261"/>
    <lineage>
        <taxon>Bacteria</taxon>
        <taxon>Pseudomonadati</taxon>
        <taxon>Pseudomonadota</taxon>
        <taxon>Gammaproteobacteria</taxon>
        <taxon>Pseudomonadales</taxon>
        <taxon>Pseudomonadaceae</taxon>
        <taxon>Pseudomonas</taxon>
        <taxon>Pseudomonas amygdali</taxon>
    </lineage>
</organism>
<name>A0A656GLE1_PSEA0</name>
<evidence type="ECO:0000313" key="1">
    <source>
        <dbReference type="EMBL" id="EGH26876.1"/>
    </source>
</evidence>
<sequence>VDPGRNITFQRDPGWWGKDLPVSKGLYNFDTLTVNY</sequence>
<comment type="caution">
    <text evidence="1">The sequence shown here is derived from an EMBL/GenBank/DDBJ whole genome shotgun (WGS) entry which is preliminary data.</text>
</comment>
<proteinExistence type="predicted"/>
<evidence type="ECO:0000313" key="2">
    <source>
        <dbReference type="Proteomes" id="UP000003465"/>
    </source>
</evidence>
<protein>
    <submittedName>
        <fullName evidence="1">Peptide ABC transporter periplasmic peptide-binding protein</fullName>
    </submittedName>
</protein>
<dbReference type="AlphaFoldDB" id="A0A656GLE1"/>
<gene>
    <name evidence="1" type="ORF">PSYMO_37531</name>
</gene>
<feature type="non-terminal residue" evidence="1">
    <location>
        <position position="36"/>
    </location>
</feature>
<dbReference type="EMBL" id="AEAG01002984">
    <property type="protein sequence ID" value="EGH26876.1"/>
    <property type="molecule type" value="Genomic_DNA"/>
</dbReference>